<reference evidence="1 2" key="1">
    <citation type="submission" date="2018-08" db="EMBL/GenBank/DDBJ databases">
        <title>Genome and evolution of the arbuscular mycorrhizal fungus Diversispora epigaea (formerly Glomus versiforme) and its bacterial endosymbionts.</title>
        <authorList>
            <person name="Sun X."/>
            <person name="Fei Z."/>
            <person name="Harrison M."/>
        </authorList>
    </citation>
    <scope>NUCLEOTIDE SEQUENCE [LARGE SCALE GENOMIC DNA]</scope>
    <source>
        <strain evidence="1 2">IT104</strain>
    </source>
</reference>
<evidence type="ECO:0000313" key="2">
    <source>
        <dbReference type="Proteomes" id="UP000266861"/>
    </source>
</evidence>
<protein>
    <submittedName>
        <fullName evidence="1">Uncharacterized protein</fullName>
    </submittedName>
</protein>
<accession>A0A397J3W9</accession>
<evidence type="ECO:0000313" key="1">
    <source>
        <dbReference type="EMBL" id="RHZ79773.1"/>
    </source>
</evidence>
<dbReference type="AlphaFoldDB" id="A0A397J3W9"/>
<keyword evidence="2" id="KW-1185">Reference proteome</keyword>
<sequence length="384" mass="44344">MISSLDNFSARTFQHDYSNNPYIDTEYISGNRIFYLKYKIIALGHYPQNVKYIKKSKNGTQYQIPDEYIVKTEVADRMLHCKTKYISANMVLFTIKWKEDKAEWEVSSEQSSSGIINALVRAHDEALLDEDYNNSDGILVDEHEIGNGGDGLSRTPSPPRKRCRCYFSYGESLTVDDEDFCTTYYDDGCSCLKYKSLKEDRIHTFNNTFDEKLPTPIILWCHPPSYSSAFQSHQSIEKVCGDVQNQFQEGNYKPLRVFIKYVAFFIKDKKNGDDNEEFALTNSMISIKELSKLFDYIREEFKDQTPLVIDSDDLCKDPCELIEEKFTEDMISWNSERSRIGNLGMYGIEQSTGFGKFIDTRNSCSKEFQYPPTVEEFISGSIGL</sequence>
<dbReference type="OrthoDB" id="2403834at2759"/>
<gene>
    <name evidence="1" type="ORF">Glove_141g53</name>
</gene>
<dbReference type="EMBL" id="PQFF01000132">
    <property type="protein sequence ID" value="RHZ79773.1"/>
    <property type="molecule type" value="Genomic_DNA"/>
</dbReference>
<name>A0A397J3W9_9GLOM</name>
<dbReference type="Proteomes" id="UP000266861">
    <property type="component" value="Unassembled WGS sequence"/>
</dbReference>
<comment type="caution">
    <text evidence="1">The sequence shown here is derived from an EMBL/GenBank/DDBJ whole genome shotgun (WGS) entry which is preliminary data.</text>
</comment>
<proteinExistence type="predicted"/>
<organism evidence="1 2">
    <name type="scientific">Diversispora epigaea</name>
    <dbReference type="NCBI Taxonomy" id="1348612"/>
    <lineage>
        <taxon>Eukaryota</taxon>
        <taxon>Fungi</taxon>
        <taxon>Fungi incertae sedis</taxon>
        <taxon>Mucoromycota</taxon>
        <taxon>Glomeromycotina</taxon>
        <taxon>Glomeromycetes</taxon>
        <taxon>Diversisporales</taxon>
        <taxon>Diversisporaceae</taxon>
        <taxon>Diversispora</taxon>
    </lineage>
</organism>